<dbReference type="EMBL" id="KN822030">
    <property type="protein sequence ID" value="KIM64076.1"/>
    <property type="molecule type" value="Genomic_DNA"/>
</dbReference>
<feature type="non-terminal residue" evidence="1">
    <location>
        <position position="1"/>
    </location>
</feature>
<dbReference type="AlphaFoldDB" id="A0A0C3E7V2"/>
<dbReference type="Proteomes" id="UP000053989">
    <property type="component" value="Unassembled WGS sequence"/>
</dbReference>
<dbReference type="OrthoDB" id="2671340at2759"/>
<gene>
    <name evidence="1" type="ORF">SCLCIDRAFT_52749</name>
</gene>
<proteinExistence type="predicted"/>
<evidence type="ECO:0008006" key="3">
    <source>
        <dbReference type="Google" id="ProtNLM"/>
    </source>
</evidence>
<keyword evidence="2" id="KW-1185">Reference proteome</keyword>
<sequence>AAHWEEEEEHALVLYLEQKAAATGDGANFAKKHFIGAAQHLKDNFTVKQGGTTDEISQLKEDFYAVQSIKSASGLSWCDTNGAGMEKTDTVWVGFVK</sequence>
<reference evidence="1 2" key="1">
    <citation type="submission" date="2014-04" db="EMBL/GenBank/DDBJ databases">
        <authorList>
            <consortium name="DOE Joint Genome Institute"/>
            <person name="Kuo A."/>
            <person name="Kohler A."/>
            <person name="Nagy L.G."/>
            <person name="Floudas D."/>
            <person name="Copeland A."/>
            <person name="Barry K.W."/>
            <person name="Cichocki N."/>
            <person name="Veneault-Fourrey C."/>
            <person name="LaButti K."/>
            <person name="Lindquist E.A."/>
            <person name="Lipzen A."/>
            <person name="Lundell T."/>
            <person name="Morin E."/>
            <person name="Murat C."/>
            <person name="Sun H."/>
            <person name="Tunlid A."/>
            <person name="Henrissat B."/>
            <person name="Grigoriev I.V."/>
            <person name="Hibbett D.S."/>
            <person name="Martin F."/>
            <person name="Nordberg H.P."/>
            <person name="Cantor M.N."/>
            <person name="Hua S.X."/>
        </authorList>
    </citation>
    <scope>NUCLEOTIDE SEQUENCE [LARGE SCALE GENOMIC DNA]</scope>
    <source>
        <strain evidence="1 2">Foug A</strain>
    </source>
</reference>
<dbReference type="InParanoid" id="A0A0C3E7V2"/>
<evidence type="ECO:0000313" key="2">
    <source>
        <dbReference type="Proteomes" id="UP000053989"/>
    </source>
</evidence>
<organism evidence="1 2">
    <name type="scientific">Scleroderma citrinum Foug A</name>
    <dbReference type="NCBI Taxonomy" id="1036808"/>
    <lineage>
        <taxon>Eukaryota</taxon>
        <taxon>Fungi</taxon>
        <taxon>Dikarya</taxon>
        <taxon>Basidiomycota</taxon>
        <taxon>Agaricomycotina</taxon>
        <taxon>Agaricomycetes</taxon>
        <taxon>Agaricomycetidae</taxon>
        <taxon>Boletales</taxon>
        <taxon>Sclerodermatineae</taxon>
        <taxon>Sclerodermataceae</taxon>
        <taxon>Scleroderma</taxon>
    </lineage>
</organism>
<evidence type="ECO:0000313" key="1">
    <source>
        <dbReference type="EMBL" id="KIM64076.1"/>
    </source>
</evidence>
<protein>
    <recommendedName>
        <fullName evidence="3">Myb/SANT-like domain-containing protein</fullName>
    </recommendedName>
</protein>
<dbReference type="HOGENOM" id="CLU_082499_6_1_1"/>
<accession>A0A0C3E7V2</accession>
<reference evidence="2" key="2">
    <citation type="submission" date="2015-01" db="EMBL/GenBank/DDBJ databases">
        <title>Evolutionary Origins and Diversification of the Mycorrhizal Mutualists.</title>
        <authorList>
            <consortium name="DOE Joint Genome Institute"/>
            <consortium name="Mycorrhizal Genomics Consortium"/>
            <person name="Kohler A."/>
            <person name="Kuo A."/>
            <person name="Nagy L.G."/>
            <person name="Floudas D."/>
            <person name="Copeland A."/>
            <person name="Barry K.W."/>
            <person name="Cichocki N."/>
            <person name="Veneault-Fourrey C."/>
            <person name="LaButti K."/>
            <person name="Lindquist E.A."/>
            <person name="Lipzen A."/>
            <person name="Lundell T."/>
            <person name="Morin E."/>
            <person name="Murat C."/>
            <person name="Riley R."/>
            <person name="Ohm R."/>
            <person name="Sun H."/>
            <person name="Tunlid A."/>
            <person name="Henrissat B."/>
            <person name="Grigoriev I.V."/>
            <person name="Hibbett D.S."/>
            <person name="Martin F."/>
        </authorList>
    </citation>
    <scope>NUCLEOTIDE SEQUENCE [LARGE SCALE GENOMIC DNA]</scope>
    <source>
        <strain evidence="2">Foug A</strain>
    </source>
</reference>
<name>A0A0C3E7V2_9AGAM</name>
<feature type="non-terminal residue" evidence="1">
    <location>
        <position position="97"/>
    </location>
</feature>
<dbReference type="STRING" id="1036808.A0A0C3E7V2"/>